<dbReference type="AlphaFoldDB" id="A0A645J4V2"/>
<sequence length="55" mass="6051">MAQECPGVYIWLGNGEDSASLHNPKYDFNDANLPLGMRYWVALVGTLLKDGKLPA</sequence>
<gene>
    <name evidence="1" type="ORF">SDC9_206122</name>
</gene>
<dbReference type="EMBL" id="VSSQ01131074">
    <property type="protein sequence ID" value="MPN58417.1"/>
    <property type="molecule type" value="Genomic_DNA"/>
</dbReference>
<dbReference type="SUPFAM" id="SSF53187">
    <property type="entry name" value="Zn-dependent exopeptidases"/>
    <property type="match status" value="1"/>
</dbReference>
<reference evidence="1" key="1">
    <citation type="submission" date="2019-08" db="EMBL/GenBank/DDBJ databases">
        <authorList>
            <person name="Kucharzyk K."/>
            <person name="Murdoch R.W."/>
            <person name="Higgins S."/>
            <person name="Loffler F."/>
        </authorList>
    </citation>
    <scope>NUCLEOTIDE SEQUENCE</scope>
</reference>
<name>A0A645J4V2_9ZZZZ</name>
<organism evidence="1">
    <name type="scientific">bioreactor metagenome</name>
    <dbReference type="NCBI Taxonomy" id="1076179"/>
    <lineage>
        <taxon>unclassified sequences</taxon>
        <taxon>metagenomes</taxon>
        <taxon>ecological metagenomes</taxon>
    </lineage>
</organism>
<protein>
    <recommendedName>
        <fullName evidence="2">N-acetyldiaminopimelate deacetylase</fullName>
    </recommendedName>
</protein>
<evidence type="ECO:0008006" key="2">
    <source>
        <dbReference type="Google" id="ProtNLM"/>
    </source>
</evidence>
<proteinExistence type="predicted"/>
<dbReference type="Gene3D" id="3.40.630.10">
    <property type="entry name" value="Zn peptidases"/>
    <property type="match status" value="1"/>
</dbReference>
<evidence type="ECO:0000313" key="1">
    <source>
        <dbReference type="EMBL" id="MPN58417.1"/>
    </source>
</evidence>
<accession>A0A645J4V2</accession>
<comment type="caution">
    <text evidence="1">The sequence shown here is derived from an EMBL/GenBank/DDBJ whole genome shotgun (WGS) entry which is preliminary data.</text>
</comment>